<evidence type="ECO:0000313" key="4">
    <source>
        <dbReference type="Proteomes" id="UP000253436"/>
    </source>
</evidence>
<reference evidence="3 4" key="1">
    <citation type="submission" date="2018-07" db="EMBL/GenBank/DDBJ databases">
        <title>Genomic Encyclopedia of Type Strains, Phase III (KMG-III): the genomes of soil and plant-associated and newly described type strains.</title>
        <authorList>
            <person name="Whitman W."/>
        </authorList>
    </citation>
    <scope>NUCLEOTIDE SEQUENCE [LARGE SCALE GENOMIC DNA]</scope>
    <source>
        <strain evidence="3 4">CECT 7958</strain>
    </source>
</reference>
<sequence>MNKFKFSLDRSSKKFLCPSCSKRTFVKYIDNMSNNYLDSHIGRCDRESKCGYHKGPKGNLTLVDVSELSKPIITPSFHDDSVIKTYCNNYENNNFVKYLKTRFSKVQIEKLIKRYRLGSSNYWEGGTVFWQIDEFMRIKAGKIMLYNGVTGSRVKKPYSHITWMHKILEKKDFDSDCSQILTSNSKCNTNVIQNSSFVLQQCLFGLHLLHEDEDKIIAVVEAEKTALVMDILSPNYIWMATGSKAGFKEKMLKPLKNRKVIAFPDKSCFEDWEHKSKILNKEGFNIISSDFLERVDLCDGDDLVDFIYKDY</sequence>
<feature type="domain" description="Zinc beta-ribbon finger putative" evidence="2">
    <location>
        <begin position="4"/>
        <end position="57"/>
    </location>
</feature>
<dbReference type="NCBIfam" id="NF040506">
    <property type="entry name" value="PG0870_Nterm"/>
    <property type="match status" value="1"/>
</dbReference>
<evidence type="ECO:0008006" key="5">
    <source>
        <dbReference type="Google" id="ProtNLM"/>
    </source>
</evidence>
<name>A0A368ZB63_9FLAO</name>
<evidence type="ECO:0000259" key="1">
    <source>
        <dbReference type="Pfam" id="PF19898"/>
    </source>
</evidence>
<dbReference type="AlphaFoldDB" id="A0A368ZB63"/>
<dbReference type="InterPro" id="IPR045951">
    <property type="entry name" value="DUF6371"/>
</dbReference>
<organism evidence="3 4">
    <name type="scientific">Winogradskyella arenosi</name>
    <dbReference type="NCBI Taxonomy" id="533325"/>
    <lineage>
        <taxon>Bacteria</taxon>
        <taxon>Pseudomonadati</taxon>
        <taxon>Bacteroidota</taxon>
        <taxon>Flavobacteriia</taxon>
        <taxon>Flavobacteriales</taxon>
        <taxon>Flavobacteriaceae</taxon>
        <taxon>Winogradskyella</taxon>
    </lineage>
</organism>
<evidence type="ECO:0000259" key="2">
    <source>
        <dbReference type="Pfam" id="PF21957"/>
    </source>
</evidence>
<dbReference type="Pfam" id="PF21957">
    <property type="entry name" value="Zn_ribbon_16"/>
    <property type="match status" value="1"/>
</dbReference>
<dbReference type="EMBL" id="QPJO01000005">
    <property type="protein sequence ID" value="RCW90113.1"/>
    <property type="molecule type" value="Genomic_DNA"/>
</dbReference>
<evidence type="ECO:0000313" key="3">
    <source>
        <dbReference type="EMBL" id="RCW90113.1"/>
    </source>
</evidence>
<keyword evidence="4" id="KW-1185">Reference proteome</keyword>
<protein>
    <recommendedName>
        <fullName evidence="5">Toprim domain-containing protein</fullName>
    </recommendedName>
</protein>
<dbReference type="InterPro" id="IPR047731">
    <property type="entry name" value="Zinc_ribbon_put"/>
</dbReference>
<accession>A0A368ZB63</accession>
<dbReference type="RefSeq" id="WP_114310523.1">
    <property type="nucleotide sequence ID" value="NZ_QPJO01000005.1"/>
</dbReference>
<feature type="domain" description="DUF6371" evidence="1">
    <location>
        <begin position="93"/>
        <end position="266"/>
    </location>
</feature>
<proteinExistence type="predicted"/>
<dbReference type="Pfam" id="PF19898">
    <property type="entry name" value="DUF6371"/>
    <property type="match status" value="1"/>
</dbReference>
<dbReference type="OrthoDB" id="1068350at2"/>
<gene>
    <name evidence="3" type="ORF">DFQ08_1051</name>
</gene>
<comment type="caution">
    <text evidence="3">The sequence shown here is derived from an EMBL/GenBank/DDBJ whole genome shotgun (WGS) entry which is preliminary data.</text>
</comment>
<dbReference type="Proteomes" id="UP000253436">
    <property type="component" value="Unassembled WGS sequence"/>
</dbReference>